<dbReference type="Gene3D" id="3.40.80.10">
    <property type="entry name" value="Peptidoglycan recognition protein-like"/>
    <property type="match status" value="1"/>
</dbReference>
<dbReference type="InterPro" id="IPR002502">
    <property type="entry name" value="Amidase_domain"/>
</dbReference>
<evidence type="ECO:0008006" key="5">
    <source>
        <dbReference type="Google" id="ProtNLM"/>
    </source>
</evidence>
<evidence type="ECO:0000313" key="3">
    <source>
        <dbReference type="EMBL" id="MBP1862161.1"/>
    </source>
</evidence>
<dbReference type="InterPro" id="IPR036505">
    <property type="entry name" value="Amidase/PGRP_sf"/>
</dbReference>
<sequence>MTTYVFRKPSRPISRVFVHCSASDNPDHDNVATMDLWHKQRGWAGVGYHFFIRKNGMLEIGRSLELTPAAQENNNIGTIAICLHGLKAEKFTQAQFATLITLCRQIDAAYSSAVTFHGHCEVARKACPVFDYKRVLGLDAKGRLSAKPVLADSGAIEMPRTPGIEHLEEPGSLGIGVLHIGSKSGAVTDLQKKLVALGYFVGNIDGEFGTRTRDSVMAWQADNHLTPDGRYGPLSREAMRDAKPRPVSETRAVASLASLSANGSGIARATIDSRLAGIVLSAGGVLGVVNEVTGFFSTATGSLGEITKTLEQYGLSQGAVMIALGAYVVWKSIKAGRAHVEDFRSGKTA</sequence>
<dbReference type="Gene3D" id="1.10.101.10">
    <property type="entry name" value="PGBD-like superfamily/PGBD"/>
    <property type="match status" value="1"/>
</dbReference>
<evidence type="ECO:0000259" key="2">
    <source>
        <dbReference type="Pfam" id="PF01510"/>
    </source>
</evidence>
<proteinExistence type="predicted"/>
<dbReference type="InterPro" id="IPR036365">
    <property type="entry name" value="PGBD-like_sf"/>
</dbReference>
<dbReference type="SUPFAM" id="SSF47090">
    <property type="entry name" value="PGBD-like"/>
    <property type="match status" value="1"/>
</dbReference>
<dbReference type="RefSeq" id="WP_209857151.1">
    <property type="nucleotide sequence ID" value="NZ_JAGGJV010000014.1"/>
</dbReference>
<keyword evidence="4" id="KW-1185">Reference proteome</keyword>
<comment type="caution">
    <text evidence="3">The sequence shown here is derived from an EMBL/GenBank/DDBJ whole genome shotgun (WGS) entry which is preliminary data.</text>
</comment>
<dbReference type="EMBL" id="JAGGJV010000014">
    <property type="protein sequence ID" value="MBP1862161.1"/>
    <property type="molecule type" value="Genomic_DNA"/>
</dbReference>
<name>A0ABS4EWI3_9HYPH</name>
<dbReference type="SUPFAM" id="SSF55846">
    <property type="entry name" value="N-acetylmuramoyl-L-alanine amidase-like"/>
    <property type="match status" value="1"/>
</dbReference>
<reference evidence="3 4" key="1">
    <citation type="submission" date="2021-03" db="EMBL/GenBank/DDBJ databases">
        <title>Genomic Encyclopedia of Type Strains, Phase IV (KMG-IV): sequencing the most valuable type-strain genomes for metagenomic binning, comparative biology and taxonomic classification.</title>
        <authorList>
            <person name="Goeker M."/>
        </authorList>
    </citation>
    <scope>NUCLEOTIDE SEQUENCE [LARGE SCALE GENOMIC DNA]</scope>
    <source>
        <strain evidence="3 4">DSM 26427</strain>
    </source>
</reference>
<feature type="domain" description="N-acetylmuramoyl-L-alanine amidase" evidence="2">
    <location>
        <begin position="10"/>
        <end position="128"/>
    </location>
</feature>
<dbReference type="Pfam" id="PF01510">
    <property type="entry name" value="Amidase_2"/>
    <property type="match status" value="1"/>
</dbReference>
<evidence type="ECO:0000259" key="1">
    <source>
        <dbReference type="Pfam" id="PF01471"/>
    </source>
</evidence>
<evidence type="ECO:0000313" key="4">
    <source>
        <dbReference type="Proteomes" id="UP000823786"/>
    </source>
</evidence>
<organism evidence="3 4">
    <name type="scientific">Rhizobium herbae</name>
    <dbReference type="NCBI Taxonomy" id="508661"/>
    <lineage>
        <taxon>Bacteria</taxon>
        <taxon>Pseudomonadati</taxon>
        <taxon>Pseudomonadota</taxon>
        <taxon>Alphaproteobacteria</taxon>
        <taxon>Hyphomicrobiales</taxon>
        <taxon>Rhizobiaceae</taxon>
        <taxon>Rhizobium/Agrobacterium group</taxon>
        <taxon>Rhizobium</taxon>
    </lineage>
</organism>
<dbReference type="InterPro" id="IPR002477">
    <property type="entry name" value="Peptidoglycan-bd-like"/>
</dbReference>
<dbReference type="Pfam" id="PF01471">
    <property type="entry name" value="PG_binding_1"/>
    <property type="match status" value="1"/>
</dbReference>
<dbReference type="Proteomes" id="UP000823786">
    <property type="component" value="Unassembled WGS sequence"/>
</dbReference>
<dbReference type="InterPro" id="IPR036366">
    <property type="entry name" value="PGBDSf"/>
</dbReference>
<dbReference type="CDD" id="cd06583">
    <property type="entry name" value="PGRP"/>
    <property type="match status" value="1"/>
</dbReference>
<feature type="domain" description="Peptidoglycan binding-like" evidence="1">
    <location>
        <begin position="185"/>
        <end position="239"/>
    </location>
</feature>
<gene>
    <name evidence="3" type="ORF">J2Z75_005692</name>
</gene>
<protein>
    <recommendedName>
        <fullName evidence="5">N-acetylmuramoyl-L-alanine amidase</fullName>
    </recommendedName>
</protein>
<accession>A0ABS4EWI3</accession>